<keyword evidence="20" id="KW-1185">Reference proteome</keyword>
<dbReference type="Gene3D" id="3.30.420.10">
    <property type="entry name" value="Ribonuclease H-like superfamily/Ribonuclease H"/>
    <property type="match status" value="1"/>
</dbReference>
<name>A0A1I4P7P4_9PROT</name>
<dbReference type="InterPro" id="IPR024567">
    <property type="entry name" value="RNase_HII/HIII_dom"/>
</dbReference>
<dbReference type="GO" id="GO:0032299">
    <property type="term" value="C:ribonuclease H2 complex"/>
    <property type="evidence" value="ECO:0007669"/>
    <property type="project" value="TreeGrafter"/>
</dbReference>
<dbReference type="CDD" id="cd07182">
    <property type="entry name" value="RNase_HII_bacteria_HII_like"/>
    <property type="match status" value="1"/>
</dbReference>
<evidence type="ECO:0000256" key="2">
    <source>
        <dbReference type="ARBA" id="ARBA00001946"/>
    </source>
</evidence>
<dbReference type="PANTHER" id="PTHR10954:SF18">
    <property type="entry name" value="RIBONUCLEASE HII"/>
    <property type="match status" value="1"/>
</dbReference>
<dbReference type="SUPFAM" id="SSF53098">
    <property type="entry name" value="Ribonuclease H-like"/>
    <property type="match status" value="1"/>
</dbReference>
<feature type="binding site" evidence="14 15">
    <location>
        <position position="12"/>
    </location>
    <ligand>
        <name>a divalent metal cation</name>
        <dbReference type="ChEBI" id="CHEBI:60240"/>
    </ligand>
</feature>
<dbReference type="GO" id="GO:0004523">
    <property type="term" value="F:RNA-DNA hybrid ribonuclease activity"/>
    <property type="evidence" value="ECO:0007669"/>
    <property type="project" value="UniProtKB-UniRule"/>
</dbReference>
<dbReference type="EMBL" id="FOUF01000010">
    <property type="protein sequence ID" value="SFM23828.1"/>
    <property type="molecule type" value="Genomic_DNA"/>
</dbReference>
<evidence type="ECO:0000256" key="9">
    <source>
        <dbReference type="ARBA" id="ARBA00022722"/>
    </source>
</evidence>
<dbReference type="HAMAP" id="MF_00052_B">
    <property type="entry name" value="RNase_HII_B"/>
    <property type="match status" value="1"/>
</dbReference>
<keyword evidence="10 14" id="KW-0479">Metal-binding</keyword>
<dbReference type="Proteomes" id="UP000601736">
    <property type="component" value="Unassembled WGS sequence"/>
</dbReference>
<evidence type="ECO:0000256" key="6">
    <source>
        <dbReference type="ARBA" id="ARBA00012180"/>
    </source>
</evidence>
<sequence length="191" mass="20749">MTETTWICGVDEAGRGPLAGPVFAACVILGSNCSITGLADSKKLNERKRTLLAECITRHAKAWSIAFASVAEIDQMNILQASLLAMKRAVEKLPLAPSLVLVDGNQSPQLHYPVKTIVKGDSLVPEISAASILAKTARDAEMLRLHQCYPAYGLDRHKGYPTKAHMQALRQYGITEIHRRSFAPISALATK</sequence>
<evidence type="ECO:0000256" key="15">
    <source>
        <dbReference type="PROSITE-ProRule" id="PRU01319"/>
    </source>
</evidence>
<keyword evidence="13 14" id="KW-0464">Manganese</keyword>
<dbReference type="InterPro" id="IPR036397">
    <property type="entry name" value="RNaseH_sf"/>
</dbReference>
<evidence type="ECO:0000313" key="20">
    <source>
        <dbReference type="Proteomes" id="UP000199561"/>
    </source>
</evidence>
<dbReference type="GO" id="GO:0043137">
    <property type="term" value="P:DNA replication, removal of RNA primer"/>
    <property type="evidence" value="ECO:0007669"/>
    <property type="project" value="TreeGrafter"/>
</dbReference>
<dbReference type="OrthoDB" id="9803420at2"/>
<dbReference type="AlphaFoldDB" id="A0A1I4P7P4"/>
<evidence type="ECO:0000256" key="4">
    <source>
        <dbReference type="ARBA" id="ARBA00004496"/>
    </source>
</evidence>
<dbReference type="InterPro" id="IPR001352">
    <property type="entry name" value="RNase_HII/HIII"/>
</dbReference>
<protein>
    <recommendedName>
        <fullName evidence="7 14">Ribonuclease HII</fullName>
        <shortName evidence="14">RNase HII</shortName>
        <ecNumber evidence="6 14">3.1.26.4</ecNumber>
    </recommendedName>
</protein>
<feature type="domain" description="RNase H type-2" evidence="17">
    <location>
        <begin position="5"/>
        <end position="191"/>
    </location>
</feature>
<accession>A0A1I4P7P4</accession>
<organism evidence="19 20">
    <name type="scientific">Nitrosomonas nitrosa</name>
    <dbReference type="NCBI Taxonomy" id="52442"/>
    <lineage>
        <taxon>Bacteria</taxon>
        <taxon>Pseudomonadati</taxon>
        <taxon>Pseudomonadota</taxon>
        <taxon>Betaproteobacteria</taxon>
        <taxon>Nitrosomonadales</taxon>
        <taxon>Nitrosomonadaceae</taxon>
        <taxon>Nitrosomonas</taxon>
    </lineage>
</organism>
<dbReference type="GO" id="GO:0005737">
    <property type="term" value="C:cytoplasm"/>
    <property type="evidence" value="ECO:0007669"/>
    <property type="project" value="UniProtKB-SubCell"/>
</dbReference>
<comment type="cofactor">
    <cofactor evidence="2">
        <name>Mg(2+)</name>
        <dbReference type="ChEBI" id="CHEBI:18420"/>
    </cofactor>
</comment>
<dbReference type="NCBIfam" id="NF000595">
    <property type="entry name" value="PRK00015.1-3"/>
    <property type="match status" value="1"/>
</dbReference>
<dbReference type="GO" id="GO:0006298">
    <property type="term" value="P:mismatch repair"/>
    <property type="evidence" value="ECO:0007669"/>
    <property type="project" value="TreeGrafter"/>
</dbReference>
<reference evidence="19 20" key="1">
    <citation type="submission" date="2016-10" db="EMBL/GenBank/DDBJ databases">
        <authorList>
            <person name="de Groot N.N."/>
        </authorList>
    </citation>
    <scope>NUCLEOTIDE SEQUENCE [LARGE SCALE GENOMIC DNA]</scope>
    <source>
        <strain evidence="19 20">Nm146</strain>
    </source>
</reference>
<evidence type="ECO:0000256" key="8">
    <source>
        <dbReference type="ARBA" id="ARBA00022490"/>
    </source>
</evidence>
<evidence type="ECO:0000256" key="3">
    <source>
        <dbReference type="ARBA" id="ARBA00004065"/>
    </source>
</evidence>
<dbReference type="Proteomes" id="UP000199561">
    <property type="component" value="Unassembled WGS sequence"/>
</dbReference>
<keyword evidence="11 14" id="KW-0255">Endonuclease</keyword>
<dbReference type="PROSITE" id="PS51975">
    <property type="entry name" value="RNASE_H_2"/>
    <property type="match status" value="1"/>
</dbReference>
<dbReference type="InterPro" id="IPR012337">
    <property type="entry name" value="RNaseH-like_sf"/>
</dbReference>
<keyword evidence="8 14" id="KW-0963">Cytoplasm</keyword>
<evidence type="ECO:0000256" key="1">
    <source>
        <dbReference type="ARBA" id="ARBA00000077"/>
    </source>
</evidence>
<dbReference type="PANTHER" id="PTHR10954">
    <property type="entry name" value="RIBONUCLEASE H2 SUBUNIT A"/>
    <property type="match status" value="1"/>
</dbReference>
<comment type="cofactor">
    <cofactor evidence="14 15">
        <name>Mn(2+)</name>
        <dbReference type="ChEBI" id="CHEBI:29035"/>
    </cofactor>
    <cofactor evidence="14 15">
        <name>Mg(2+)</name>
        <dbReference type="ChEBI" id="CHEBI:18420"/>
    </cofactor>
    <text evidence="14 15">Manganese or magnesium. Binds 1 divalent metal ion per monomer in the absence of substrate. May bind a second metal ion after substrate binding.</text>
</comment>
<comment type="catalytic activity">
    <reaction evidence="1 14 15 16">
        <text>Endonucleolytic cleavage to 5'-phosphomonoester.</text>
        <dbReference type="EC" id="3.1.26.4"/>
    </reaction>
</comment>
<comment type="subcellular location">
    <subcellularLocation>
        <location evidence="4 14">Cytoplasm</location>
    </subcellularLocation>
</comment>
<dbReference type="STRING" id="52442.SAMN05421880_11036"/>
<gene>
    <name evidence="14 18" type="primary">rnhB</name>
    <name evidence="18" type="ORF">NMYAN_30236</name>
    <name evidence="19" type="ORF">SAMN05421880_11036</name>
</gene>
<dbReference type="EC" id="3.1.26.4" evidence="6 14"/>
<evidence type="ECO:0000256" key="14">
    <source>
        <dbReference type="HAMAP-Rule" id="MF_00052"/>
    </source>
</evidence>
<dbReference type="FunFam" id="3.30.420.10:FF:000006">
    <property type="entry name" value="Ribonuclease HII"/>
    <property type="match status" value="1"/>
</dbReference>
<evidence type="ECO:0000313" key="19">
    <source>
        <dbReference type="EMBL" id="SFM23828.1"/>
    </source>
</evidence>
<evidence type="ECO:0000256" key="5">
    <source>
        <dbReference type="ARBA" id="ARBA00007383"/>
    </source>
</evidence>
<keyword evidence="12 14" id="KW-0378">Hydrolase</keyword>
<dbReference type="InterPro" id="IPR022898">
    <property type="entry name" value="RNase_HII"/>
</dbReference>
<keyword evidence="9 14" id="KW-0540">Nuclease</keyword>
<evidence type="ECO:0000256" key="11">
    <source>
        <dbReference type="ARBA" id="ARBA00022759"/>
    </source>
</evidence>
<evidence type="ECO:0000313" key="18">
    <source>
        <dbReference type="EMBL" id="CAE6509877.1"/>
    </source>
</evidence>
<evidence type="ECO:0000256" key="16">
    <source>
        <dbReference type="RuleBase" id="RU003515"/>
    </source>
</evidence>
<dbReference type="NCBIfam" id="NF000596">
    <property type="entry name" value="PRK00015.1-4"/>
    <property type="match status" value="1"/>
</dbReference>
<dbReference type="GO" id="GO:0003723">
    <property type="term" value="F:RNA binding"/>
    <property type="evidence" value="ECO:0007669"/>
    <property type="project" value="UniProtKB-UniRule"/>
</dbReference>
<evidence type="ECO:0000256" key="13">
    <source>
        <dbReference type="ARBA" id="ARBA00023211"/>
    </source>
</evidence>
<comment type="similarity">
    <text evidence="5 14 16">Belongs to the RNase HII family.</text>
</comment>
<feature type="binding site" evidence="14 15">
    <location>
        <position position="11"/>
    </location>
    <ligand>
        <name>a divalent metal cation</name>
        <dbReference type="ChEBI" id="CHEBI:60240"/>
    </ligand>
</feature>
<evidence type="ECO:0000256" key="10">
    <source>
        <dbReference type="ARBA" id="ARBA00022723"/>
    </source>
</evidence>
<proteinExistence type="inferred from homology"/>
<dbReference type="GO" id="GO:0030145">
    <property type="term" value="F:manganese ion binding"/>
    <property type="evidence" value="ECO:0007669"/>
    <property type="project" value="UniProtKB-UniRule"/>
</dbReference>
<evidence type="ECO:0000259" key="17">
    <source>
        <dbReference type="PROSITE" id="PS51975"/>
    </source>
</evidence>
<evidence type="ECO:0000256" key="12">
    <source>
        <dbReference type="ARBA" id="ARBA00022801"/>
    </source>
</evidence>
<reference evidence="18" key="2">
    <citation type="submission" date="2021-02" db="EMBL/GenBank/DDBJ databases">
        <authorList>
            <person name="Han P."/>
        </authorList>
    </citation>
    <scope>NUCLEOTIDE SEQUENCE</scope>
    <source>
        <strain evidence="18">Nitrosomonas nitrosa 18-3D</strain>
    </source>
</reference>
<dbReference type="Pfam" id="PF01351">
    <property type="entry name" value="RNase_HII"/>
    <property type="match status" value="1"/>
</dbReference>
<feature type="binding site" evidence="14 15">
    <location>
        <position position="103"/>
    </location>
    <ligand>
        <name>a divalent metal cation</name>
        <dbReference type="ChEBI" id="CHEBI:60240"/>
    </ligand>
</feature>
<evidence type="ECO:0000256" key="7">
    <source>
        <dbReference type="ARBA" id="ARBA00019179"/>
    </source>
</evidence>
<dbReference type="RefSeq" id="WP_090667892.1">
    <property type="nucleotide sequence ID" value="NZ_CAJNAP010000023.1"/>
</dbReference>
<dbReference type="EMBL" id="CAJNAP010000023">
    <property type="protein sequence ID" value="CAE6509877.1"/>
    <property type="molecule type" value="Genomic_DNA"/>
</dbReference>
<comment type="function">
    <text evidence="3 14 16">Endonuclease that specifically degrades the RNA of RNA-DNA hybrids.</text>
</comment>